<organism evidence="4 5">
    <name type="scientific">Pelosinus fermentans B4</name>
    <dbReference type="NCBI Taxonomy" id="1149862"/>
    <lineage>
        <taxon>Bacteria</taxon>
        <taxon>Bacillati</taxon>
        <taxon>Bacillota</taxon>
        <taxon>Negativicutes</taxon>
        <taxon>Selenomonadales</taxon>
        <taxon>Sporomusaceae</taxon>
        <taxon>Pelosinus</taxon>
    </lineage>
</organism>
<gene>
    <name evidence="4" type="ORF">FB4_2952</name>
</gene>
<accession>I9B261</accession>
<dbReference type="Proteomes" id="UP000004324">
    <property type="component" value="Unassembled WGS sequence"/>
</dbReference>
<dbReference type="AlphaFoldDB" id="I9B261"/>
<dbReference type="PROSITE" id="PS50111">
    <property type="entry name" value="CHEMOTAXIS_TRANSDUC_2"/>
    <property type="match status" value="1"/>
</dbReference>
<protein>
    <submittedName>
        <fullName evidence="4">Transcriptional regulator, histidine kinase sensor</fullName>
    </submittedName>
</protein>
<proteinExistence type="predicted"/>
<dbReference type="Pfam" id="PF00015">
    <property type="entry name" value="MCPsignal"/>
    <property type="match status" value="1"/>
</dbReference>
<keyword evidence="4" id="KW-0808">Transferase</keyword>
<dbReference type="Pfam" id="PF10114">
    <property type="entry name" value="PocR"/>
    <property type="match status" value="1"/>
</dbReference>
<name>I9B261_9FIRM</name>
<evidence type="ECO:0000256" key="2">
    <source>
        <dbReference type="PROSITE-ProRule" id="PRU00284"/>
    </source>
</evidence>
<dbReference type="EMBL" id="AKVJ01000021">
    <property type="protein sequence ID" value="EIW19242.1"/>
    <property type="molecule type" value="Genomic_DNA"/>
</dbReference>
<reference evidence="4 5" key="1">
    <citation type="journal article" date="2012" name="J. Bacteriol.">
        <title>Draft Genome Sequences for Two Metal-Reducing Pelosinus fermentans Strains Isolated from a Cr(VI)-Contaminated Site and for Type Strain R7.</title>
        <authorList>
            <person name="Brown S.D."/>
            <person name="Podar M."/>
            <person name="Klingeman D.M."/>
            <person name="Johnson C.M."/>
            <person name="Yang Z.K."/>
            <person name="Utturkar S.M."/>
            <person name="Land M.L."/>
            <person name="Mosher J.J."/>
            <person name="Hurt R.A.Jr."/>
            <person name="Phelps T.J."/>
            <person name="Palumbo A.V."/>
            <person name="Arkin A.P."/>
            <person name="Hazen T.C."/>
            <person name="Elias D.A."/>
        </authorList>
    </citation>
    <scope>NUCLEOTIDE SEQUENCE [LARGE SCALE GENOMIC DNA]</scope>
    <source>
        <strain evidence="4 5">B4</strain>
    </source>
</reference>
<dbReference type="RefSeq" id="WP_007932808.1">
    <property type="nucleotide sequence ID" value="NZ_AKVJ01000021.1"/>
</dbReference>
<dbReference type="SUPFAM" id="SSF58104">
    <property type="entry name" value="Methyl-accepting chemotaxis protein (MCP) signaling domain"/>
    <property type="match status" value="1"/>
</dbReference>
<dbReference type="PANTHER" id="PTHR32089:SF112">
    <property type="entry name" value="LYSOZYME-LIKE PROTEIN-RELATED"/>
    <property type="match status" value="1"/>
</dbReference>
<dbReference type="GO" id="GO:0016301">
    <property type="term" value="F:kinase activity"/>
    <property type="evidence" value="ECO:0007669"/>
    <property type="project" value="UniProtKB-KW"/>
</dbReference>
<keyword evidence="1 2" id="KW-0807">Transducer</keyword>
<dbReference type="InterPro" id="IPR004089">
    <property type="entry name" value="MCPsignal_dom"/>
</dbReference>
<dbReference type="Gene3D" id="1.10.287.950">
    <property type="entry name" value="Methyl-accepting chemotaxis protein"/>
    <property type="match status" value="1"/>
</dbReference>
<dbReference type="OrthoDB" id="1675535at2"/>
<evidence type="ECO:0000259" key="3">
    <source>
        <dbReference type="PROSITE" id="PS50111"/>
    </source>
</evidence>
<evidence type="ECO:0000313" key="5">
    <source>
        <dbReference type="Proteomes" id="UP000004324"/>
    </source>
</evidence>
<comment type="caution">
    <text evidence="4">The sequence shown here is derived from an EMBL/GenBank/DDBJ whole genome shotgun (WGS) entry which is preliminary data.</text>
</comment>
<dbReference type="PANTHER" id="PTHR32089">
    <property type="entry name" value="METHYL-ACCEPTING CHEMOTAXIS PROTEIN MCPB"/>
    <property type="match status" value="1"/>
</dbReference>
<keyword evidence="4" id="KW-0418">Kinase</keyword>
<dbReference type="PATRIC" id="fig|1149862.3.peg.1507"/>
<dbReference type="GO" id="GO:0016020">
    <property type="term" value="C:membrane"/>
    <property type="evidence" value="ECO:0007669"/>
    <property type="project" value="InterPro"/>
</dbReference>
<evidence type="ECO:0000313" key="4">
    <source>
        <dbReference type="EMBL" id="EIW19242.1"/>
    </source>
</evidence>
<feature type="domain" description="Methyl-accepting transducer" evidence="3">
    <location>
        <begin position="163"/>
        <end position="349"/>
    </location>
</feature>
<sequence length="349" mass="37598">MTKVTAVKRPLEDFSKVKLVDIIDVNFLQTFQDNFAEAVGVASIAVDIEGKPVTTPSNFTTFCMIHTRESNVGNKRCMECDSKGGEESARTGKPAIYDCHAGLVDFAAPIMLEGKQIGTILGGQVLTSDPDESKFRQIAQEIGVDPDEYMKSLSEIKQVPRKSVEAAAHVLYLVANTLSKMWYQQSKLRNMAGIINDSVIQISATMEELAASASDVSANQSSLNTEINNVNVVSGKINEVMDFIKEIADETRLLGLNAAIEAARAGEAGLGFGVVAQEIRKLSGDSKQTVGKIKEFTTIIQQSVDKTVAMGSATSLTVEQQAAAIEEVTASIEEVTGMAEELYTLANDM</sequence>
<evidence type="ECO:0000256" key="1">
    <source>
        <dbReference type="ARBA" id="ARBA00023224"/>
    </source>
</evidence>
<keyword evidence="5" id="KW-1185">Reference proteome</keyword>
<dbReference type="InterPro" id="IPR018771">
    <property type="entry name" value="PocR_dom"/>
</dbReference>
<dbReference type="GO" id="GO:0007165">
    <property type="term" value="P:signal transduction"/>
    <property type="evidence" value="ECO:0007669"/>
    <property type="project" value="UniProtKB-KW"/>
</dbReference>
<dbReference type="SMART" id="SM00283">
    <property type="entry name" value="MA"/>
    <property type="match status" value="1"/>
</dbReference>